<sequence>MKLPDTAEIVIIGGGIIGTACAYFLAEKGREVILLEKNDLAAGASGACDEGIILSSKNPGIHLKLARKSKKIYQKINRRFEEDLEFQESGGMILIEEESQLSILKDFVFRKKEEGLDISLIKRKKLKNYSRILPAIWWEQFIVKKTPKLIP</sequence>
<name>M1P1X5_9ZZZZ</name>
<dbReference type="InterPro" id="IPR006076">
    <property type="entry name" value="FAD-dep_OxRdtase"/>
</dbReference>
<dbReference type="InterPro" id="IPR036188">
    <property type="entry name" value="FAD/NAD-bd_sf"/>
</dbReference>
<keyword evidence="2" id="KW-1133">Transmembrane helix</keyword>
<keyword evidence="1 4" id="KW-0560">Oxidoreductase</keyword>
<dbReference type="EMBL" id="JX684090">
    <property type="protein sequence ID" value="AGF93396.1"/>
    <property type="molecule type" value="Genomic_DNA"/>
</dbReference>
<dbReference type="Pfam" id="PF01266">
    <property type="entry name" value="DAO"/>
    <property type="match status" value="1"/>
</dbReference>
<dbReference type="Gene3D" id="3.30.9.10">
    <property type="entry name" value="D-Amino Acid Oxidase, subunit A, domain 2"/>
    <property type="match status" value="1"/>
</dbReference>
<evidence type="ECO:0000256" key="1">
    <source>
        <dbReference type="ARBA" id="ARBA00023002"/>
    </source>
</evidence>
<accession>M1P1X5</accession>
<keyword evidence="2" id="KW-0472">Membrane</keyword>
<feature type="domain" description="FAD dependent oxidoreductase" evidence="3">
    <location>
        <begin position="9"/>
        <end position="128"/>
    </location>
</feature>
<feature type="transmembrane region" description="Helical" evidence="2">
    <location>
        <begin position="6"/>
        <end position="26"/>
    </location>
</feature>
<dbReference type="AlphaFoldDB" id="M1P1X5"/>
<evidence type="ECO:0000256" key="2">
    <source>
        <dbReference type="SAM" id="Phobius"/>
    </source>
</evidence>
<dbReference type="EC" id="1.4.3.1" evidence="4"/>
<gene>
    <name evidence="4" type="ORF">FLSS-24_0027</name>
</gene>
<organism evidence="4">
    <name type="scientific">uncultured organism</name>
    <dbReference type="NCBI Taxonomy" id="155900"/>
    <lineage>
        <taxon>unclassified sequences</taxon>
        <taxon>environmental samples</taxon>
    </lineage>
</organism>
<reference evidence="4" key="1">
    <citation type="journal article" date="2013" name="Syst. Appl. Microbiol.">
        <title>New insights into the archaeal diversity of a hypersaline microbial mat obtained by a metagenomic approach.</title>
        <authorList>
            <person name="Lopez-Lopez A."/>
            <person name="Richter M."/>
            <person name="Pena A."/>
            <person name="Tamames J."/>
            <person name="Rossello-Mora R."/>
        </authorList>
    </citation>
    <scope>NUCLEOTIDE SEQUENCE</scope>
</reference>
<evidence type="ECO:0000259" key="3">
    <source>
        <dbReference type="Pfam" id="PF01266"/>
    </source>
</evidence>
<dbReference type="PROSITE" id="PS51257">
    <property type="entry name" value="PROKAR_LIPOPROTEIN"/>
    <property type="match status" value="1"/>
</dbReference>
<keyword evidence="2" id="KW-0812">Transmembrane</keyword>
<dbReference type="GO" id="GO:0008445">
    <property type="term" value="F:D-aspartate oxidase activity"/>
    <property type="evidence" value="ECO:0007669"/>
    <property type="project" value="UniProtKB-EC"/>
</dbReference>
<dbReference type="SUPFAM" id="SSF51905">
    <property type="entry name" value="FAD/NAD(P)-binding domain"/>
    <property type="match status" value="1"/>
</dbReference>
<proteinExistence type="predicted"/>
<dbReference type="Gene3D" id="3.50.50.60">
    <property type="entry name" value="FAD/NAD(P)-binding domain"/>
    <property type="match status" value="1"/>
</dbReference>
<protein>
    <submittedName>
        <fullName evidence="4">FAD dependent oxidoreductase</fullName>
        <ecNumber evidence="4">1.4.3.1</ecNumber>
    </submittedName>
</protein>
<dbReference type="PANTHER" id="PTHR13847">
    <property type="entry name" value="SARCOSINE DEHYDROGENASE-RELATED"/>
    <property type="match status" value="1"/>
</dbReference>
<dbReference type="PANTHER" id="PTHR13847:SF287">
    <property type="entry name" value="FAD-DEPENDENT OXIDOREDUCTASE DOMAIN-CONTAINING PROTEIN 1"/>
    <property type="match status" value="1"/>
</dbReference>
<evidence type="ECO:0000313" key="4">
    <source>
        <dbReference type="EMBL" id="AGF93396.1"/>
    </source>
</evidence>